<comment type="caution">
    <text evidence="7">The sequence shown here is derived from an EMBL/GenBank/DDBJ whole genome shotgun (WGS) entry which is preliminary data.</text>
</comment>
<dbReference type="PANTHER" id="PTHR31274">
    <property type="entry name" value="PROTEIN ECM3"/>
    <property type="match status" value="1"/>
</dbReference>
<evidence type="ECO:0000313" key="8">
    <source>
        <dbReference type="Proteomes" id="UP001360560"/>
    </source>
</evidence>
<comment type="subcellular location">
    <subcellularLocation>
        <location evidence="1">Membrane</location>
        <topology evidence="1">Multi-pass membrane protein</topology>
    </subcellularLocation>
</comment>
<sequence length="570" mass="62576">MTTILDIGSVIYTAVKPIFKIYLIIGSGFLLARMNILTVEVTRNLSDMIVTFILPCLTFNKIVGSISISDLKSIGVICLSAAILYSLGAFCSLLTILATPVPKKWRGGCFAGGIFPNISDLPIAYIQTLDTGLIFTSAQGNKGVAYVCIFLATFLFCQFNIGGFRLIEYDFIHGDGDAEKNNHANDDSETSRTPSMAARSTQNLNYREKEDADNEIGLTNNDDISVVTSLSSSAADNSDVEEAVNEQYVPTVNVTDVNQQERVASLNDDKSLGRASTHNHGLIRMASALTKLTTNSSGFTRDYNQSLSHVQSRALELRTLPSQNVRHVIDEYSRANNQPVINRMSTLTRIATTQLGASSRQDIKTAGSSSPFVEKYNLHFLVFILQNFLRPCSVVLMISLAVALIPWLKALFTVTPRVPNMPNAPDELPPLSFIMDYTAYVGQASVPLGLLMLGTTLFRLDLSGLNPKFLISAACLVVLKLCVVPIVGVSWASKLRELGWLNDSMIFFVICITFSLPSATTQFYFTASYTDPDAEDTTQMDCLSVYLLMEYCLLAVSLPFVVTYVIMKQL</sequence>
<dbReference type="InterPro" id="IPR004776">
    <property type="entry name" value="Mem_transp_PIN-like"/>
</dbReference>
<feature type="transmembrane region" description="Helical" evidence="6">
    <location>
        <begin position="545"/>
        <end position="567"/>
    </location>
</feature>
<feature type="transmembrane region" description="Helical" evidence="6">
    <location>
        <begin position="18"/>
        <end position="36"/>
    </location>
</feature>
<feature type="transmembrane region" description="Helical" evidence="6">
    <location>
        <begin position="143"/>
        <end position="161"/>
    </location>
</feature>
<feature type="compositionally biased region" description="Basic and acidic residues" evidence="5">
    <location>
        <begin position="180"/>
        <end position="190"/>
    </location>
</feature>
<feature type="transmembrane region" description="Helical" evidence="6">
    <location>
        <begin position="437"/>
        <end position="458"/>
    </location>
</feature>
<gene>
    <name evidence="7" type="ORF">DASC09_026370</name>
</gene>
<feature type="transmembrane region" description="Helical" evidence="6">
    <location>
        <begin position="470"/>
        <end position="493"/>
    </location>
</feature>
<protein>
    <submittedName>
        <fullName evidence="7">ATPase</fullName>
    </submittedName>
</protein>
<keyword evidence="8" id="KW-1185">Reference proteome</keyword>
<feature type="transmembrane region" description="Helical" evidence="6">
    <location>
        <begin position="48"/>
        <end position="68"/>
    </location>
</feature>
<evidence type="ECO:0000256" key="4">
    <source>
        <dbReference type="ARBA" id="ARBA00023136"/>
    </source>
</evidence>
<evidence type="ECO:0000256" key="5">
    <source>
        <dbReference type="SAM" id="MobiDB-lite"/>
    </source>
</evidence>
<reference evidence="7 8" key="1">
    <citation type="journal article" date="2023" name="Elife">
        <title>Identification of key yeast species and microbe-microbe interactions impacting larval growth of Drosophila in the wild.</title>
        <authorList>
            <person name="Mure A."/>
            <person name="Sugiura Y."/>
            <person name="Maeda R."/>
            <person name="Honda K."/>
            <person name="Sakurai N."/>
            <person name="Takahashi Y."/>
            <person name="Watada M."/>
            <person name="Katoh T."/>
            <person name="Gotoh A."/>
            <person name="Gotoh Y."/>
            <person name="Taniguchi I."/>
            <person name="Nakamura K."/>
            <person name="Hayashi T."/>
            <person name="Katayama T."/>
            <person name="Uemura T."/>
            <person name="Hattori Y."/>
        </authorList>
    </citation>
    <scope>NUCLEOTIDE SEQUENCE [LARGE SCALE GENOMIC DNA]</scope>
    <source>
        <strain evidence="7 8">SC-9</strain>
    </source>
</reference>
<keyword evidence="4 6" id="KW-0472">Membrane</keyword>
<keyword evidence="2 6" id="KW-0812">Transmembrane</keyword>
<dbReference type="GO" id="GO:0016020">
    <property type="term" value="C:membrane"/>
    <property type="evidence" value="ECO:0007669"/>
    <property type="project" value="UniProtKB-SubCell"/>
</dbReference>
<feature type="compositionally biased region" description="Polar residues" evidence="5">
    <location>
        <begin position="191"/>
        <end position="205"/>
    </location>
</feature>
<dbReference type="GO" id="GO:0055085">
    <property type="term" value="P:transmembrane transport"/>
    <property type="evidence" value="ECO:0007669"/>
    <property type="project" value="InterPro"/>
</dbReference>
<evidence type="ECO:0000256" key="1">
    <source>
        <dbReference type="ARBA" id="ARBA00004141"/>
    </source>
</evidence>
<dbReference type="InterPro" id="IPR040254">
    <property type="entry name" value="Ecm3-like"/>
</dbReference>
<organism evidence="7 8">
    <name type="scientific">Saccharomycopsis crataegensis</name>
    <dbReference type="NCBI Taxonomy" id="43959"/>
    <lineage>
        <taxon>Eukaryota</taxon>
        <taxon>Fungi</taxon>
        <taxon>Dikarya</taxon>
        <taxon>Ascomycota</taxon>
        <taxon>Saccharomycotina</taxon>
        <taxon>Saccharomycetes</taxon>
        <taxon>Saccharomycopsidaceae</taxon>
        <taxon>Saccharomycopsis</taxon>
    </lineage>
</organism>
<evidence type="ECO:0000256" key="6">
    <source>
        <dbReference type="SAM" id="Phobius"/>
    </source>
</evidence>
<dbReference type="PANTHER" id="PTHR31274:SF1">
    <property type="entry name" value="AGL149CP"/>
    <property type="match status" value="1"/>
</dbReference>
<name>A0AAV5QL09_9ASCO</name>
<evidence type="ECO:0000313" key="7">
    <source>
        <dbReference type="EMBL" id="GMM35312.1"/>
    </source>
</evidence>
<dbReference type="Proteomes" id="UP001360560">
    <property type="component" value="Unassembled WGS sequence"/>
</dbReference>
<dbReference type="RefSeq" id="XP_064852312.1">
    <property type="nucleotide sequence ID" value="XM_064996240.1"/>
</dbReference>
<feature type="region of interest" description="Disordered" evidence="5">
    <location>
        <begin position="180"/>
        <end position="218"/>
    </location>
</feature>
<dbReference type="GeneID" id="90073291"/>
<dbReference type="Pfam" id="PF03547">
    <property type="entry name" value="Mem_trans"/>
    <property type="match status" value="1"/>
</dbReference>
<feature type="transmembrane region" description="Helical" evidence="6">
    <location>
        <begin position="394"/>
        <end position="416"/>
    </location>
</feature>
<dbReference type="AlphaFoldDB" id="A0AAV5QL09"/>
<accession>A0AAV5QL09</accession>
<feature type="transmembrane region" description="Helical" evidence="6">
    <location>
        <begin position="505"/>
        <end position="525"/>
    </location>
</feature>
<keyword evidence="3 6" id="KW-1133">Transmembrane helix</keyword>
<proteinExistence type="predicted"/>
<feature type="transmembrane region" description="Helical" evidence="6">
    <location>
        <begin position="74"/>
        <end position="97"/>
    </location>
</feature>
<evidence type="ECO:0000256" key="3">
    <source>
        <dbReference type="ARBA" id="ARBA00022989"/>
    </source>
</evidence>
<evidence type="ECO:0000256" key="2">
    <source>
        <dbReference type="ARBA" id="ARBA00022692"/>
    </source>
</evidence>
<dbReference type="EMBL" id="BTFZ01000006">
    <property type="protein sequence ID" value="GMM35312.1"/>
    <property type="molecule type" value="Genomic_DNA"/>
</dbReference>